<feature type="non-terminal residue" evidence="2">
    <location>
        <position position="1"/>
    </location>
</feature>
<name>A0A5J4TQD5_9EUKA</name>
<organism evidence="2 3">
    <name type="scientific">Streblomastix strix</name>
    <dbReference type="NCBI Taxonomy" id="222440"/>
    <lineage>
        <taxon>Eukaryota</taxon>
        <taxon>Metamonada</taxon>
        <taxon>Preaxostyla</taxon>
        <taxon>Oxymonadida</taxon>
        <taxon>Streblomastigidae</taxon>
        <taxon>Streblomastix</taxon>
    </lineage>
</organism>
<feature type="compositionally biased region" description="Basic and acidic residues" evidence="1">
    <location>
        <begin position="241"/>
        <end position="259"/>
    </location>
</feature>
<feature type="region of interest" description="Disordered" evidence="1">
    <location>
        <begin position="226"/>
        <end position="270"/>
    </location>
</feature>
<dbReference type="AlphaFoldDB" id="A0A5J4TQD5"/>
<dbReference type="OrthoDB" id="10688854at2759"/>
<sequence>KQKKKTIEQFGSLLFQAKMALINVRRYNESVMKLFSNLKFKTHCREIFSKTGSISHIQSLIASSILHLMQRIKANVTNETTINHPQSIISYNQDVKPLIAGEQLGNETDFSLQTLSSTISLVQFAVLVTLFRMENESASAKTASDSAGMRPRSVELLWEHFSDPTQIQQHRETGITQEQFIRAFSGLVDIGLIRIGECITKTRQIFAIKGRELQQEDDFQAAYFQTSNTNPSQSSSSLGSDDSKQSKDNTITNDKHYMDSAKVGKGKKTDVEKHLNQRNITPSNSDSGFGSGSIFIQPARLTCNDFGQLKQILSDTECTKNYPKSLITWALSTQ</sequence>
<protein>
    <submittedName>
        <fullName evidence="2">Uncharacterized protein</fullName>
    </submittedName>
</protein>
<reference evidence="2 3" key="1">
    <citation type="submission" date="2019-03" db="EMBL/GenBank/DDBJ databases">
        <title>Single cell metagenomics reveals metabolic interactions within the superorganism composed of flagellate Streblomastix strix and complex community of Bacteroidetes bacteria on its surface.</title>
        <authorList>
            <person name="Treitli S.C."/>
            <person name="Kolisko M."/>
            <person name="Husnik F."/>
            <person name="Keeling P."/>
            <person name="Hampl V."/>
        </authorList>
    </citation>
    <scope>NUCLEOTIDE SEQUENCE [LARGE SCALE GENOMIC DNA]</scope>
    <source>
        <strain evidence="2">ST1C</strain>
    </source>
</reference>
<comment type="caution">
    <text evidence="2">The sequence shown here is derived from an EMBL/GenBank/DDBJ whole genome shotgun (WGS) entry which is preliminary data.</text>
</comment>
<evidence type="ECO:0000256" key="1">
    <source>
        <dbReference type="SAM" id="MobiDB-lite"/>
    </source>
</evidence>
<feature type="compositionally biased region" description="Low complexity" evidence="1">
    <location>
        <begin position="226"/>
        <end position="240"/>
    </location>
</feature>
<evidence type="ECO:0000313" key="3">
    <source>
        <dbReference type="Proteomes" id="UP000324800"/>
    </source>
</evidence>
<proteinExistence type="predicted"/>
<dbReference type="EMBL" id="SNRW01027410">
    <property type="protein sequence ID" value="KAA6360112.1"/>
    <property type="molecule type" value="Genomic_DNA"/>
</dbReference>
<dbReference type="Proteomes" id="UP000324800">
    <property type="component" value="Unassembled WGS sequence"/>
</dbReference>
<evidence type="ECO:0000313" key="2">
    <source>
        <dbReference type="EMBL" id="KAA6360112.1"/>
    </source>
</evidence>
<accession>A0A5J4TQD5</accession>
<gene>
    <name evidence="2" type="ORF">EZS28_044361</name>
</gene>